<protein>
    <submittedName>
        <fullName evidence="2">Iron-sulfur cluster biosynthesis family protein</fullName>
    </submittedName>
</protein>
<feature type="domain" description="Core" evidence="1">
    <location>
        <begin position="11"/>
        <end position="123"/>
    </location>
</feature>
<evidence type="ECO:0000313" key="2">
    <source>
        <dbReference type="EMBL" id="MTV81794.1"/>
    </source>
</evidence>
<dbReference type="InterPro" id="IPR035903">
    <property type="entry name" value="HesB-like_dom_sf"/>
</dbReference>
<organism evidence="2 3">
    <name type="scientific">Secundilactobacillus folii</name>
    <dbReference type="NCBI Taxonomy" id="2678357"/>
    <lineage>
        <taxon>Bacteria</taxon>
        <taxon>Bacillati</taxon>
        <taxon>Bacillota</taxon>
        <taxon>Bacilli</taxon>
        <taxon>Lactobacillales</taxon>
        <taxon>Lactobacillaceae</taxon>
        <taxon>Secundilactobacillus</taxon>
    </lineage>
</organism>
<proteinExistence type="predicted"/>
<dbReference type="EMBL" id="WNJO01000003">
    <property type="protein sequence ID" value="MTV81794.1"/>
    <property type="molecule type" value="Genomic_DNA"/>
</dbReference>
<evidence type="ECO:0000259" key="1">
    <source>
        <dbReference type="Pfam" id="PF01521"/>
    </source>
</evidence>
<sequence length="132" mass="14647">MKLEVIKMTTLKMSNEVIERLKKHMTTDSDQLILDFDDGVGAYSKVGVCSLDVSFRFLVVDQESVDDSIFDEALDSPMGKVLIKSYADNYFIDEAPKLDLSKLGLITLKTNTGVIDTNVEILDHPETVAASK</sequence>
<name>A0A7X3C317_9LACO</name>
<reference evidence="2 3" key="1">
    <citation type="submission" date="2019-11" db="EMBL/GenBank/DDBJ databases">
        <title>Lactobacillus sp. nov. CRM56-3, isolated from fermented tea leaves.</title>
        <authorList>
            <person name="Phuengjayaem S."/>
            <person name="Tanasupawat S."/>
        </authorList>
    </citation>
    <scope>NUCLEOTIDE SEQUENCE [LARGE SCALE GENOMIC DNA]</scope>
    <source>
        <strain evidence="2 3">CRM56-3</strain>
    </source>
</reference>
<keyword evidence="3" id="KW-1185">Reference proteome</keyword>
<evidence type="ECO:0000313" key="3">
    <source>
        <dbReference type="Proteomes" id="UP000466388"/>
    </source>
</evidence>
<dbReference type="Gene3D" id="2.60.300.12">
    <property type="entry name" value="HesB-like domain"/>
    <property type="match status" value="1"/>
</dbReference>
<comment type="caution">
    <text evidence="2">The sequence shown here is derived from an EMBL/GenBank/DDBJ whole genome shotgun (WGS) entry which is preliminary data.</text>
</comment>
<dbReference type="InterPro" id="IPR000361">
    <property type="entry name" value="ATAP_core_dom"/>
</dbReference>
<dbReference type="Proteomes" id="UP000466388">
    <property type="component" value="Unassembled WGS sequence"/>
</dbReference>
<gene>
    <name evidence="2" type="ORF">GM612_03875</name>
</gene>
<accession>A0A7X3C317</accession>
<dbReference type="AlphaFoldDB" id="A0A7X3C317"/>
<dbReference type="SUPFAM" id="SSF89360">
    <property type="entry name" value="HesB-like domain"/>
    <property type="match status" value="1"/>
</dbReference>
<dbReference type="Pfam" id="PF01521">
    <property type="entry name" value="Fe-S_biosyn"/>
    <property type="match status" value="1"/>
</dbReference>